<dbReference type="Proteomes" id="UP000241736">
    <property type="component" value="Unassembled WGS sequence"/>
</dbReference>
<gene>
    <name evidence="1" type="ORF">C6N40_06005</name>
</gene>
<dbReference type="RefSeq" id="WP_106990104.1">
    <property type="nucleotide sequence ID" value="NZ_KZ679087.1"/>
</dbReference>
<protein>
    <recommendedName>
        <fullName evidence="3">Leucine-rich repeat domain-containing protein</fullName>
    </recommendedName>
</protein>
<dbReference type="EMBL" id="PVLF01000005">
    <property type="protein sequence ID" value="PRH82759.1"/>
    <property type="molecule type" value="Genomic_DNA"/>
</dbReference>
<dbReference type="Gene3D" id="3.80.10.10">
    <property type="entry name" value="Ribonuclease Inhibitor"/>
    <property type="match status" value="1"/>
</dbReference>
<evidence type="ECO:0000313" key="1">
    <source>
        <dbReference type="EMBL" id="PRH82759.1"/>
    </source>
</evidence>
<dbReference type="AlphaFoldDB" id="A0A2P6M9V0"/>
<evidence type="ECO:0008006" key="3">
    <source>
        <dbReference type="Google" id="ProtNLM"/>
    </source>
</evidence>
<dbReference type="InterPro" id="IPR032675">
    <property type="entry name" value="LRR_dom_sf"/>
</dbReference>
<name>A0A2P6M9V0_9GAMM</name>
<proteinExistence type="predicted"/>
<dbReference type="SUPFAM" id="SSF52047">
    <property type="entry name" value="RNI-like"/>
    <property type="match status" value="1"/>
</dbReference>
<reference evidence="1 2" key="1">
    <citation type="submission" date="2018-03" db="EMBL/GenBank/DDBJ databases">
        <title>Arenimonas caeni sp. nov., isolated from activated sludge.</title>
        <authorList>
            <person name="Liu H."/>
        </authorList>
    </citation>
    <scope>NUCLEOTIDE SEQUENCE [LARGE SCALE GENOMIC DNA]</scope>
    <source>
        <strain evidence="2">z29</strain>
    </source>
</reference>
<accession>A0A2P6M9V0</accession>
<keyword evidence="2" id="KW-1185">Reference proteome</keyword>
<comment type="caution">
    <text evidence="1">The sequence shown here is derived from an EMBL/GenBank/DDBJ whole genome shotgun (WGS) entry which is preliminary data.</text>
</comment>
<dbReference type="OrthoDB" id="5965518at2"/>
<sequence>MDSDLKDTLQQALEPMLVQQRLRAELVLPGDSYWFHRPQRDFPPRAIRDPDDYQGGPHLSLAITQTSLSAGEQRKLVQRWCALLPGLPGVKVLWFQSKVTQEMFEAACAMPGLEGLYIKWSGITSLAPLAGHPSLAHLHIGSAPSATGLGALGRMPALVDLEIHNVREAADLAFLAGMENLQALGIAGDSNSIKPLRLPTLAPLAALQSIEKLSLTTVRVEDGSLAPLAALPKLRWLDLCNAFPMEEVARLAGRRPDIECGSFAPTSGPVASLSCKRCRQYTQHMLTGKGKPWLCAHCDADRLGRHVAEFEAIRAAAAG</sequence>
<evidence type="ECO:0000313" key="2">
    <source>
        <dbReference type="Proteomes" id="UP000241736"/>
    </source>
</evidence>
<organism evidence="1 2">
    <name type="scientific">Arenimonas caeni</name>
    <dbReference type="NCBI Taxonomy" id="2058085"/>
    <lineage>
        <taxon>Bacteria</taxon>
        <taxon>Pseudomonadati</taxon>
        <taxon>Pseudomonadota</taxon>
        <taxon>Gammaproteobacteria</taxon>
        <taxon>Lysobacterales</taxon>
        <taxon>Lysobacteraceae</taxon>
        <taxon>Arenimonas</taxon>
    </lineage>
</organism>